<comment type="similarity">
    <text evidence="1">Belongs to the peptidase C14B family.</text>
</comment>
<dbReference type="AlphaFoldDB" id="A0A0K6FTW2"/>
<organism evidence="3 4">
    <name type="scientific">Rhizoctonia solani</name>
    <dbReference type="NCBI Taxonomy" id="456999"/>
    <lineage>
        <taxon>Eukaryota</taxon>
        <taxon>Fungi</taxon>
        <taxon>Dikarya</taxon>
        <taxon>Basidiomycota</taxon>
        <taxon>Agaricomycotina</taxon>
        <taxon>Agaricomycetes</taxon>
        <taxon>Cantharellales</taxon>
        <taxon>Ceratobasidiaceae</taxon>
        <taxon>Rhizoctonia</taxon>
    </lineage>
</organism>
<evidence type="ECO:0000313" key="4">
    <source>
        <dbReference type="Proteomes" id="UP000044841"/>
    </source>
</evidence>
<dbReference type="GO" id="GO:0004197">
    <property type="term" value="F:cysteine-type endopeptidase activity"/>
    <property type="evidence" value="ECO:0007669"/>
    <property type="project" value="InterPro"/>
</dbReference>
<dbReference type="PANTHER" id="PTHR48104:SF30">
    <property type="entry name" value="METACASPASE-1"/>
    <property type="match status" value="1"/>
</dbReference>
<dbReference type="PANTHER" id="PTHR48104">
    <property type="entry name" value="METACASPASE-4"/>
    <property type="match status" value="1"/>
</dbReference>
<sequence length="435" mass="49213">MSFTPLINGHVAEPLVIPEGALLIGPHGAMFGKTPESLKFRSPPSEYDELEELMRVGDNLPNTVASLGAKLKRRALLVGVQYEGDRRFIQSQSELMLSTPTDVLMVYHMLLTRGYEPQNIRILVEGVMHNPLTHPRKQNIIDSLEWLFESADPGDYRYFHFSGHGYAYEVEEGQGKKAVPRPVASTLVVHPDSNSLTDNDESSRSAPGNRAKFYREALLTEWKYPPVEELVRMEMSGSLRLIEYTRISDEELNVMIAKLPKGCVLTVTLNCFHGGQMYDVHRRHTGPRWRGIGLPIAEPEVGRILTKPFGMYPNSSPRNLFVPPVFYLHSEFRYDPNVVMERTQGPDPLDGVQATVFVWSGYTTARTHARSFMSAFTSAVKDLEGDISHHMLFQEINRKVDEAPDEDGRPLIQLWATGDEKEEKAKISMNQQFVI</sequence>
<gene>
    <name evidence="3" type="ORF">RSOLAG22IIIB_08647</name>
</gene>
<dbReference type="Proteomes" id="UP000044841">
    <property type="component" value="Unassembled WGS sequence"/>
</dbReference>
<dbReference type="Gene3D" id="3.40.50.1460">
    <property type="match status" value="1"/>
</dbReference>
<dbReference type="InterPro" id="IPR050452">
    <property type="entry name" value="Metacaspase"/>
</dbReference>
<dbReference type="InterPro" id="IPR011600">
    <property type="entry name" value="Pept_C14_caspase"/>
</dbReference>
<dbReference type="EMBL" id="CYGV01000924">
    <property type="protein sequence ID" value="CUA69725.1"/>
    <property type="molecule type" value="Genomic_DNA"/>
</dbReference>
<reference evidence="3 4" key="1">
    <citation type="submission" date="2015-07" db="EMBL/GenBank/DDBJ databases">
        <authorList>
            <person name="Noorani M."/>
        </authorList>
    </citation>
    <scope>NUCLEOTIDE SEQUENCE [LARGE SCALE GENOMIC DNA]</scope>
    <source>
        <strain evidence="3">BBA 69670</strain>
    </source>
</reference>
<proteinExistence type="inferred from homology"/>
<protein>
    <recommendedName>
        <fullName evidence="2">Peptidase C14 caspase domain-containing protein</fullName>
    </recommendedName>
</protein>
<evidence type="ECO:0000313" key="3">
    <source>
        <dbReference type="EMBL" id="CUA69725.1"/>
    </source>
</evidence>
<name>A0A0K6FTW2_9AGAM</name>
<keyword evidence="4" id="KW-1185">Reference proteome</keyword>
<feature type="domain" description="Peptidase C14 caspase" evidence="2">
    <location>
        <begin position="73"/>
        <end position="170"/>
    </location>
</feature>
<accession>A0A0K6FTW2</accession>
<dbReference type="GO" id="GO:0005737">
    <property type="term" value="C:cytoplasm"/>
    <property type="evidence" value="ECO:0007669"/>
    <property type="project" value="TreeGrafter"/>
</dbReference>
<evidence type="ECO:0000256" key="1">
    <source>
        <dbReference type="ARBA" id="ARBA00009005"/>
    </source>
</evidence>
<dbReference type="GO" id="GO:0006508">
    <property type="term" value="P:proteolysis"/>
    <property type="evidence" value="ECO:0007669"/>
    <property type="project" value="InterPro"/>
</dbReference>
<evidence type="ECO:0000259" key="2">
    <source>
        <dbReference type="Pfam" id="PF00656"/>
    </source>
</evidence>
<dbReference type="Pfam" id="PF00656">
    <property type="entry name" value="Peptidase_C14"/>
    <property type="match status" value="1"/>
</dbReference>